<keyword evidence="2" id="KW-1185">Reference proteome</keyword>
<comment type="caution">
    <text evidence="1">The sequence shown here is derived from an EMBL/GenBank/DDBJ whole genome shotgun (WGS) entry which is preliminary data.</text>
</comment>
<dbReference type="AlphaFoldDB" id="A0AAN5AKD5"/>
<sequence>MSKNQWVFLLASLFWVIGCKSPAQESMGTIEGNIYWKEGNHMPMIGAEPKAPQGVERTLYFFEPVKSSEIERNALGLFNLTEAKAVATIKSDKNGHFKGSLPAGQFSVLVKEEEGFFGNIMNGEGVINPVSIEAGGSQKMDIQVDYKATY</sequence>
<dbReference type="PROSITE" id="PS51257">
    <property type="entry name" value="PROKAR_LIPOPROTEIN"/>
    <property type="match status" value="1"/>
</dbReference>
<accession>A0AAN5AKD5</accession>
<protein>
    <recommendedName>
        <fullName evidence="3">Carboxypeptidase regulatory-like domain-containing protein</fullName>
    </recommendedName>
</protein>
<dbReference type="RefSeq" id="WP_338237206.1">
    <property type="nucleotide sequence ID" value="NZ_BQKE01000001.1"/>
</dbReference>
<organism evidence="1 2">
    <name type="scientific">Persicobacter diffluens</name>
    <dbReference type="NCBI Taxonomy" id="981"/>
    <lineage>
        <taxon>Bacteria</taxon>
        <taxon>Pseudomonadati</taxon>
        <taxon>Bacteroidota</taxon>
        <taxon>Cytophagia</taxon>
        <taxon>Cytophagales</taxon>
        <taxon>Persicobacteraceae</taxon>
        <taxon>Persicobacter</taxon>
    </lineage>
</organism>
<dbReference type="EMBL" id="BQKE01000001">
    <property type="protein sequence ID" value="GJM61737.1"/>
    <property type="molecule type" value="Genomic_DNA"/>
</dbReference>
<evidence type="ECO:0008006" key="3">
    <source>
        <dbReference type="Google" id="ProtNLM"/>
    </source>
</evidence>
<dbReference type="Proteomes" id="UP001310022">
    <property type="component" value="Unassembled WGS sequence"/>
</dbReference>
<gene>
    <name evidence="1" type="ORF">PEDI_22890</name>
</gene>
<proteinExistence type="predicted"/>
<name>A0AAN5AKD5_9BACT</name>
<evidence type="ECO:0000313" key="1">
    <source>
        <dbReference type="EMBL" id="GJM61737.1"/>
    </source>
</evidence>
<evidence type="ECO:0000313" key="2">
    <source>
        <dbReference type="Proteomes" id="UP001310022"/>
    </source>
</evidence>
<reference evidence="1 2" key="1">
    <citation type="submission" date="2021-12" db="EMBL/GenBank/DDBJ databases">
        <title>Genome sequencing of bacteria with rrn-lacking chromosome and rrn-plasmid.</title>
        <authorList>
            <person name="Anda M."/>
            <person name="Iwasaki W."/>
        </authorList>
    </citation>
    <scope>NUCLEOTIDE SEQUENCE [LARGE SCALE GENOMIC DNA]</scope>
    <source>
        <strain evidence="1 2">NBRC 15940</strain>
    </source>
</reference>